<dbReference type="PANTHER" id="PTHR22950">
    <property type="entry name" value="AMINO ACID TRANSPORTER"/>
    <property type="match status" value="1"/>
</dbReference>
<proteinExistence type="predicted"/>
<sequence length="448" mass="49989">MDATTSQELQQTLIDPQKQQSAEKTAVEVVPDSAALLEDDASKSTSLQFSANLMKSITGSTSLIFPYTMWQMGLITGTTLTVFVVYVYISFACRMLDVRKAFEKEEKDENDPLYHLDNDYTILCYHYFGKAGYWLVLICTLITLWGSDMGTMILMTDFLSDLPPFNRIGSASTRRILPTIILLFFCWITSILKNPTLLVSVSSLGLFALVIAFIVCLIDGGVRFGISWDKSVLFPQSLMGILSTLGIIINAFGFMLNNMKSQAKPKVKKNITGSLSLLGLIYLVTGIVLFLMYRSDPRHVQEAVIFNMKKDSLPFILVSITMVLTLLGSFPLLLLPCFEIMEANHEKKENRLFVTDGYRFWTRTAQVVIITLIGYFIPVFSSINAIIGSLTGVIVSQLVPAFLHLKAIGSKKGMWLVIEDWIVIVVFIGVMIICTGSSVVDLINKLKH</sequence>
<dbReference type="AlphaFoldDB" id="A0A196S7Q9"/>
<evidence type="ECO:0000259" key="7">
    <source>
        <dbReference type="Pfam" id="PF01490"/>
    </source>
</evidence>
<protein>
    <submittedName>
        <fullName evidence="8">Transmembrane amino acid transporter protein</fullName>
    </submittedName>
</protein>
<feature type="transmembrane region" description="Helical" evidence="6">
    <location>
        <begin position="204"/>
        <end position="226"/>
    </location>
</feature>
<name>A0A196S7Q9_BLAHN</name>
<dbReference type="GO" id="GO:0015179">
    <property type="term" value="F:L-amino acid transmembrane transporter activity"/>
    <property type="evidence" value="ECO:0007669"/>
    <property type="project" value="TreeGrafter"/>
</dbReference>
<dbReference type="GO" id="GO:0005774">
    <property type="term" value="C:vacuolar membrane"/>
    <property type="evidence" value="ECO:0007669"/>
    <property type="project" value="TreeGrafter"/>
</dbReference>
<keyword evidence="2 6" id="KW-0812">Transmembrane</keyword>
<gene>
    <name evidence="8" type="ORF">AV274_6304</name>
</gene>
<keyword evidence="4 6" id="KW-0472">Membrane</keyword>
<dbReference type="OrthoDB" id="6021076at2759"/>
<keyword evidence="3 6" id="KW-1133">Transmembrane helix</keyword>
<evidence type="ECO:0000256" key="6">
    <source>
        <dbReference type="SAM" id="Phobius"/>
    </source>
</evidence>
<dbReference type="Pfam" id="PF01490">
    <property type="entry name" value="Aa_trans"/>
    <property type="match status" value="1"/>
</dbReference>
<evidence type="ECO:0000256" key="4">
    <source>
        <dbReference type="ARBA" id="ARBA00023136"/>
    </source>
</evidence>
<evidence type="ECO:0000313" key="8">
    <source>
        <dbReference type="EMBL" id="OAO12029.1"/>
    </source>
</evidence>
<dbReference type="STRING" id="478820.A0A196S7Q9"/>
<feature type="transmembrane region" description="Helical" evidence="6">
    <location>
        <begin position="271"/>
        <end position="293"/>
    </location>
</feature>
<evidence type="ECO:0000256" key="3">
    <source>
        <dbReference type="ARBA" id="ARBA00022989"/>
    </source>
</evidence>
<keyword evidence="9" id="KW-1185">Reference proteome</keyword>
<feature type="transmembrane region" description="Helical" evidence="6">
    <location>
        <begin position="133"/>
        <end position="155"/>
    </location>
</feature>
<comment type="subcellular location">
    <subcellularLocation>
        <location evidence="1">Membrane</location>
        <topology evidence="1">Multi-pass membrane protein</topology>
    </subcellularLocation>
</comment>
<reference evidence="8 9" key="1">
    <citation type="submission" date="2016-05" db="EMBL/GenBank/DDBJ databases">
        <title>Nuclear genome of Blastocystis sp. subtype 1 NandII.</title>
        <authorList>
            <person name="Gentekaki E."/>
            <person name="Curtis B."/>
            <person name="Stairs C."/>
            <person name="Eme L."/>
            <person name="Herman E."/>
            <person name="Klimes V."/>
            <person name="Arias M.C."/>
            <person name="Elias M."/>
            <person name="Hilliou F."/>
            <person name="Klute M."/>
            <person name="Malik S.-B."/>
            <person name="Pightling A."/>
            <person name="Rachubinski R."/>
            <person name="Salas D."/>
            <person name="Schlacht A."/>
            <person name="Suga H."/>
            <person name="Archibald J."/>
            <person name="Ball S.G."/>
            <person name="Clark G."/>
            <person name="Dacks J."/>
            <person name="Van Der Giezen M."/>
            <person name="Tsaousis A."/>
            <person name="Roger A."/>
        </authorList>
    </citation>
    <scope>NUCLEOTIDE SEQUENCE [LARGE SCALE GENOMIC DNA]</scope>
    <source>
        <strain evidence="9">ATCC 50177 / NandII</strain>
    </source>
</reference>
<feature type="transmembrane region" description="Helical" evidence="6">
    <location>
        <begin position="415"/>
        <end position="440"/>
    </location>
</feature>
<feature type="transmembrane region" description="Helical" evidence="6">
    <location>
        <begin position="175"/>
        <end position="192"/>
    </location>
</feature>
<evidence type="ECO:0000313" key="9">
    <source>
        <dbReference type="Proteomes" id="UP000078348"/>
    </source>
</evidence>
<feature type="transmembrane region" description="Helical" evidence="6">
    <location>
        <begin position="383"/>
        <end position="403"/>
    </location>
</feature>
<dbReference type="EMBL" id="LXWW01000567">
    <property type="protein sequence ID" value="OAO12029.1"/>
    <property type="molecule type" value="Genomic_DNA"/>
</dbReference>
<feature type="region of interest" description="Disordered" evidence="5">
    <location>
        <begin position="1"/>
        <end position="23"/>
    </location>
</feature>
<organism evidence="8 9">
    <name type="scientific">Blastocystis sp. subtype 1 (strain ATCC 50177 / NandII)</name>
    <dbReference type="NCBI Taxonomy" id="478820"/>
    <lineage>
        <taxon>Eukaryota</taxon>
        <taxon>Sar</taxon>
        <taxon>Stramenopiles</taxon>
        <taxon>Bigyra</taxon>
        <taxon>Opalozoa</taxon>
        <taxon>Opalinata</taxon>
        <taxon>Blastocystidae</taxon>
        <taxon>Blastocystis</taxon>
    </lineage>
</organism>
<comment type="caution">
    <text evidence="8">The sequence shown here is derived from an EMBL/GenBank/DDBJ whole genome shotgun (WGS) entry which is preliminary data.</text>
</comment>
<evidence type="ECO:0000256" key="2">
    <source>
        <dbReference type="ARBA" id="ARBA00022692"/>
    </source>
</evidence>
<feature type="domain" description="Amino acid transporter transmembrane" evidence="7">
    <location>
        <begin position="43"/>
        <end position="435"/>
    </location>
</feature>
<feature type="transmembrane region" description="Helical" evidence="6">
    <location>
        <begin position="69"/>
        <end position="89"/>
    </location>
</feature>
<evidence type="ECO:0000256" key="5">
    <source>
        <dbReference type="SAM" id="MobiDB-lite"/>
    </source>
</evidence>
<dbReference type="Proteomes" id="UP000078348">
    <property type="component" value="Unassembled WGS sequence"/>
</dbReference>
<dbReference type="InterPro" id="IPR013057">
    <property type="entry name" value="AA_transpt_TM"/>
</dbReference>
<feature type="transmembrane region" description="Helical" evidence="6">
    <location>
        <begin position="313"/>
        <end position="338"/>
    </location>
</feature>
<accession>A0A196S7Q9</accession>
<evidence type="ECO:0000256" key="1">
    <source>
        <dbReference type="ARBA" id="ARBA00004141"/>
    </source>
</evidence>
<feature type="transmembrane region" description="Helical" evidence="6">
    <location>
        <begin position="238"/>
        <end position="259"/>
    </location>
</feature>
<dbReference type="PANTHER" id="PTHR22950:SF349">
    <property type="entry name" value="AMINO ACID TRANSPORTER TRANSMEMBRANE DOMAIN-CONTAINING PROTEIN"/>
    <property type="match status" value="1"/>
</dbReference>